<dbReference type="SMART" id="SM00015">
    <property type="entry name" value="IQ"/>
    <property type="match status" value="1"/>
</dbReference>
<feature type="domain" description="BAG" evidence="3">
    <location>
        <begin position="140"/>
        <end position="211"/>
    </location>
</feature>
<feature type="compositionally biased region" description="Basic and acidic residues" evidence="2">
    <location>
        <begin position="265"/>
        <end position="292"/>
    </location>
</feature>
<dbReference type="SUPFAM" id="SSF63491">
    <property type="entry name" value="BAG domain"/>
    <property type="match status" value="1"/>
</dbReference>
<feature type="compositionally biased region" description="Acidic residues" evidence="2">
    <location>
        <begin position="217"/>
        <end position="226"/>
    </location>
</feature>
<name>A0A6G1C6A5_9ORYZ</name>
<dbReference type="OrthoDB" id="696633at2759"/>
<comment type="caution">
    <text evidence="4">The sequence shown here is derived from an EMBL/GenBank/DDBJ whole genome shotgun (WGS) entry which is preliminary data.</text>
</comment>
<sequence>MASSRRFFGYDPYDYYYTSPYDYAYPYYSHSYYPAAAPAPARRRAAGFFPADEGYGEPVERVDVLRPRRSRAKSVSVPVQFAGSEPEMETRRGEMRVPVKMGRMEEAVPVTKKREMEAEEAAVRLQAAARGFLARRMVREVRAVEAEAEAVARKVEAEAEALMGDARGRIAVGEALMRLLLRLDAVHGAREYRRRVTKRVLALQDAVDALEHRPAPVEEEAPEVADDAPASVEMEEAHDAQENNVAPARESSELTDAAAAAVDMEEAHRAEKNEMAPESMHAAEHSVEAESKSEVEVAAPETGAEMEVDGGSAIGGEAVSENAAAEQVVDGDMSEQDEEAEGEWEMVMAESDSAAACHTKAAVEAVENSAAPEARHQEPAGEAKEKKQVVSEGVDTKKVMEMVAALCERSAQQCAVIGALAERVDVLERAVRRVEKADQRRRRNKKLKKEGKANNKCIRSCYSD</sequence>
<dbReference type="AlphaFoldDB" id="A0A6G1C6A5"/>
<evidence type="ECO:0000313" key="5">
    <source>
        <dbReference type="Proteomes" id="UP000479710"/>
    </source>
</evidence>
<dbReference type="PROSITE" id="PS50096">
    <property type="entry name" value="IQ"/>
    <property type="match status" value="1"/>
</dbReference>
<dbReference type="Proteomes" id="UP000479710">
    <property type="component" value="Unassembled WGS sequence"/>
</dbReference>
<proteinExistence type="predicted"/>
<dbReference type="GO" id="GO:0006457">
    <property type="term" value="P:protein folding"/>
    <property type="evidence" value="ECO:0007669"/>
    <property type="project" value="TreeGrafter"/>
</dbReference>
<dbReference type="EMBL" id="SPHZ02000010">
    <property type="protein sequence ID" value="KAF0895083.1"/>
    <property type="molecule type" value="Genomic_DNA"/>
</dbReference>
<dbReference type="InterPro" id="IPR000048">
    <property type="entry name" value="IQ_motif_EF-hand-BS"/>
</dbReference>
<dbReference type="GO" id="GO:0051087">
    <property type="term" value="F:protein-folding chaperone binding"/>
    <property type="evidence" value="ECO:0007669"/>
    <property type="project" value="InterPro"/>
</dbReference>
<feature type="compositionally biased region" description="Basic and acidic residues" evidence="2">
    <location>
        <begin position="373"/>
        <end position="389"/>
    </location>
</feature>
<dbReference type="InterPro" id="IPR003103">
    <property type="entry name" value="BAG_domain"/>
</dbReference>
<feature type="region of interest" description="Disordered" evidence="2">
    <location>
        <begin position="368"/>
        <end position="389"/>
    </location>
</feature>
<dbReference type="SMART" id="SM00264">
    <property type="entry name" value="BAG"/>
    <property type="match status" value="1"/>
</dbReference>
<dbReference type="Pfam" id="PF02179">
    <property type="entry name" value="BAG"/>
    <property type="match status" value="1"/>
</dbReference>
<dbReference type="Pfam" id="PF00612">
    <property type="entry name" value="IQ"/>
    <property type="match status" value="1"/>
</dbReference>
<dbReference type="InterPro" id="IPR040400">
    <property type="entry name" value="BAG5/6/7/8"/>
</dbReference>
<evidence type="ECO:0000256" key="1">
    <source>
        <dbReference type="ARBA" id="ARBA00023186"/>
    </source>
</evidence>
<gene>
    <name evidence="4" type="ORF">E2562_006790</name>
</gene>
<accession>A0A6G1C6A5</accession>
<keyword evidence="5" id="KW-1185">Reference proteome</keyword>
<dbReference type="PANTHER" id="PTHR33322">
    <property type="entry name" value="BAG DOMAIN CONTAINING PROTEIN, EXPRESSED"/>
    <property type="match status" value="1"/>
</dbReference>
<feature type="region of interest" description="Disordered" evidence="2">
    <location>
        <begin position="212"/>
        <end position="292"/>
    </location>
</feature>
<organism evidence="4 5">
    <name type="scientific">Oryza meyeriana var. granulata</name>
    <dbReference type="NCBI Taxonomy" id="110450"/>
    <lineage>
        <taxon>Eukaryota</taxon>
        <taxon>Viridiplantae</taxon>
        <taxon>Streptophyta</taxon>
        <taxon>Embryophyta</taxon>
        <taxon>Tracheophyta</taxon>
        <taxon>Spermatophyta</taxon>
        <taxon>Magnoliopsida</taxon>
        <taxon>Liliopsida</taxon>
        <taxon>Poales</taxon>
        <taxon>Poaceae</taxon>
        <taxon>BOP clade</taxon>
        <taxon>Oryzoideae</taxon>
        <taxon>Oryzeae</taxon>
        <taxon>Oryzinae</taxon>
        <taxon>Oryza</taxon>
        <taxon>Oryza meyeriana</taxon>
    </lineage>
</organism>
<evidence type="ECO:0000259" key="3">
    <source>
        <dbReference type="PROSITE" id="PS51035"/>
    </source>
</evidence>
<reference evidence="4 5" key="1">
    <citation type="submission" date="2019-11" db="EMBL/GenBank/DDBJ databases">
        <title>Whole genome sequence of Oryza granulata.</title>
        <authorList>
            <person name="Li W."/>
        </authorList>
    </citation>
    <scope>NUCLEOTIDE SEQUENCE [LARGE SCALE GENOMIC DNA]</scope>
    <source>
        <strain evidence="5">cv. Menghai</strain>
        <tissue evidence="4">Leaf</tissue>
    </source>
</reference>
<keyword evidence="1" id="KW-0143">Chaperone</keyword>
<protein>
    <recommendedName>
        <fullName evidence="3">BAG domain-containing protein</fullName>
    </recommendedName>
</protein>
<dbReference type="PANTHER" id="PTHR33322:SF4">
    <property type="entry name" value="BAG DOMAIN CONTAINING PROTEIN, EXPRESSED"/>
    <property type="match status" value="1"/>
</dbReference>
<dbReference type="PROSITE" id="PS51035">
    <property type="entry name" value="BAG"/>
    <property type="match status" value="1"/>
</dbReference>
<evidence type="ECO:0000313" key="4">
    <source>
        <dbReference type="EMBL" id="KAF0895083.1"/>
    </source>
</evidence>
<dbReference type="GO" id="GO:0009506">
    <property type="term" value="C:plasmodesma"/>
    <property type="evidence" value="ECO:0007669"/>
    <property type="project" value="TreeGrafter"/>
</dbReference>
<evidence type="ECO:0000256" key="2">
    <source>
        <dbReference type="SAM" id="MobiDB-lite"/>
    </source>
</evidence>